<reference evidence="1 2" key="1">
    <citation type="submission" date="2017-06" db="EMBL/GenBank/DDBJ databases">
        <authorList>
            <person name="Kim H.J."/>
            <person name="Triplett B.A."/>
        </authorList>
    </citation>
    <scope>NUCLEOTIDE SEQUENCE [LARGE SCALE GENOMIC DNA]</scope>
    <source>
        <strain evidence="1 2">DSM 19316</strain>
    </source>
</reference>
<dbReference type="EMBL" id="FZNK01000008">
    <property type="protein sequence ID" value="SNR65830.1"/>
    <property type="molecule type" value="Genomic_DNA"/>
</dbReference>
<sequence>MADYQRKLETLREIDSNFHRLLEAVNDGDDVVSMPGGDPLATLRRARAQIDAALFASERRRDDAMLADDGVCLLQWSPPGAPPRRLRFKPDSTGESWTRRELEWTGAEWRSCGSDRVDDVAIRAPAVVRYPDPVDPTPIETMLEWIRDSWARPDPPALVFAATATIEQGVVVSVDGDLRYRERDSPQWYSATADEFYHHLRHHGQPTLQPLSETALTRQHFSSGPVSQ</sequence>
<dbReference type="Proteomes" id="UP000198297">
    <property type="component" value="Unassembled WGS sequence"/>
</dbReference>
<dbReference type="RefSeq" id="WP_244166249.1">
    <property type="nucleotide sequence ID" value="NZ_FZNK01000008.1"/>
</dbReference>
<accession>A0A238Y475</accession>
<name>A0A238Y475_HALEZ</name>
<protein>
    <submittedName>
        <fullName evidence="1">Uncharacterized protein</fullName>
    </submittedName>
</protein>
<organism evidence="1 2">
    <name type="scientific">Halorubrum ezzemoulense</name>
    <name type="common">Halorubrum chaoviator</name>
    <dbReference type="NCBI Taxonomy" id="337243"/>
    <lineage>
        <taxon>Archaea</taxon>
        <taxon>Methanobacteriati</taxon>
        <taxon>Methanobacteriota</taxon>
        <taxon>Stenosarchaea group</taxon>
        <taxon>Halobacteria</taxon>
        <taxon>Halobacteriales</taxon>
        <taxon>Haloferacaceae</taxon>
        <taxon>Halorubrum</taxon>
    </lineage>
</organism>
<gene>
    <name evidence="1" type="ORF">SAMN06266787_10852</name>
</gene>
<proteinExistence type="predicted"/>
<dbReference type="AlphaFoldDB" id="A0A238Y475"/>
<evidence type="ECO:0000313" key="1">
    <source>
        <dbReference type="EMBL" id="SNR65830.1"/>
    </source>
</evidence>
<evidence type="ECO:0000313" key="2">
    <source>
        <dbReference type="Proteomes" id="UP000198297"/>
    </source>
</evidence>